<keyword evidence="4" id="KW-1185">Reference proteome</keyword>
<reference evidence="3" key="1">
    <citation type="submission" date="2020-08" db="EMBL/GenBank/DDBJ databases">
        <title>Multicomponent nature underlies the extraordinary mechanical properties of spider dragline silk.</title>
        <authorList>
            <person name="Kono N."/>
            <person name="Nakamura H."/>
            <person name="Mori M."/>
            <person name="Yoshida Y."/>
            <person name="Ohtoshi R."/>
            <person name="Malay A.D."/>
            <person name="Moran D.A.P."/>
            <person name="Tomita M."/>
            <person name="Numata K."/>
            <person name="Arakawa K."/>
        </authorList>
    </citation>
    <scope>NUCLEOTIDE SEQUENCE</scope>
</reference>
<dbReference type="PRINTS" id="PR00069">
    <property type="entry name" value="ALDKETRDTASE"/>
</dbReference>
<gene>
    <name evidence="3" type="primary">AKR1A1</name>
    <name evidence="3" type="ORF">NPIL_190581</name>
</gene>
<protein>
    <submittedName>
        <fullName evidence="3">Aldo-keto reductase family 1 member A1</fullName>
    </submittedName>
</protein>
<feature type="compositionally biased region" description="Basic and acidic residues" evidence="1">
    <location>
        <begin position="331"/>
        <end position="344"/>
    </location>
</feature>
<accession>A0A8X6UKW1</accession>
<dbReference type="Proteomes" id="UP000887013">
    <property type="component" value="Unassembled WGS sequence"/>
</dbReference>
<dbReference type="OrthoDB" id="416253at2759"/>
<feature type="compositionally biased region" description="Basic residues" evidence="1">
    <location>
        <begin position="390"/>
        <end position="399"/>
    </location>
</feature>
<dbReference type="InterPro" id="IPR023210">
    <property type="entry name" value="NADP_OxRdtase_dom"/>
</dbReference>
<dbReference type="InterPro" id="IPR036812">
    <property type="entry name" value="NAD(P)_OxRdtase_dom_sf"/>
</dbReference>
<dbReference type="InterPro" id="IPR020471">
    <property type="entry name" value="AKR"/>
</dbReference>
<dbReference type="EMBL" id="BMAW01128300">
    <property type="protein sequence ID" value="GFU24861.1"/>
    <property type="molecule type" value="Genomic_DNA"/>
</dbReference>
<organism evidence="3 4">
    <name type="scientific">Nephila pilipes</name>
    <name type="common">Giant wood spider</name>
    <name type="synonym">Nephila maculata</name>
    <dbReference type="NCBI Taxonomy" id="299642"/>
    <lineage>
        <taxon>Eukaryota</taxon>
        <taxon>Metazoa</taxon>
        <taxon>Ecdysozoa</taxon>
        <taxon>Arthropoda</taxon>
        <taxon>Chelicerata</taxon>
        <taxon>Arachnida</taxon>
        <taxon>Araneae</taxon>
        <taxon>Araneomorphae</taxon>
        <taxon>Entelegynae</taxon>
        <taxon>Araneoidea</taxon>
        <taxon>Nephilidae</taxon>
        <taxon>Nephila</taxon>
    </lineage>
</organism>
<feature type="domain" description="NADP-dependent oxidoreductase" evidence="2">
    <location>
        <begin position="19"/>
        <end position="269"/>
    </location>
</feature>
<evidence type="ECO:0000313" key="3">
    <source>
        <dbReference type="EMBL" id="GFU24861.1"/>
    </source>
</evidence>
<dbReference type="PANTHER" id="PTHR11732">
    <property type="entry name" value="ALDO/KETO REDUCTASE"/>
    <property type="match status" value="1"/>
</dbReference>
<evidence type="ECO:0000259" key="2">
    <source>
        <dbReference type="Pfam" id="PF00248"/>
    </source>
</evidence>
<evidence type="ECO:0000256" key="1">
    <source>
        <dbReference type="SAM" id="MobiDB-lite"/>
    </source>
</evidence>
<name>A0A8X6UKW1_NEPPI</name>
<dbReference type="SUPFAM" id="SSF51430">
    <property type="entry name" value="NAD(P)-linked oxidoreductase"/>
    <property type="match status" value="1"/>
</dbReference>
<comment type="caution">
    <text evidence="3">The sequence shown here is derived from an EMBL/GenBank/DDBJ whole genome shotgun (WGS) entry which is preliminary data.</text>
</comment>
<dbReference type="GO" id="GO:0016491">
    <property type="term" value="F:oxidoreductase activity"/>
    <property type="evidence" value="ECO:0007669"/>
    <property type="project" value="InterPro"/>
</dbReference>
<feature type="region of interest" description="Disordered" evidence="1">
    <location>
        <begin position="310"/>
        <end position="410"/>
    </location>
</feature>
<dbReference type="Gene3D" id="3.20.20.100">
    <property type="entry name" value="NADP-dependent oxidoreductase domain"/>
    <property type="match status" value="1"/>
</dbReference>
<sequence>MDSPNFCIKLSNDYEMPMVGLGTFQIKDQESMKRALTSAIDAGYRQIDTAFSYKNEYLIGEVLNEILRNGKIKREQLFIVSKLPLNGMKPDAVEYFCKLSLTSLQMEYVDLYLLHFPVPSKRTDNDEEVIAVQGKFLATDHVDLIETWKAMESLVDKGLTKSIGLSNCNSEQIQRIYNSATIKPTVLQVECHAYLPQYELQELCQKLNIAFTAYSPLGCPGFPEFALNSWGVRDLEEPKLLQDRTLKEIAKQYKKSPAQALTSFLINLARRSNFGRSQAWVGGEVECSDTGQKDHRNPDVADRANVVLEQTTRKVERMPRTATTKRRIFSRSKEHYRGRGDKDGYPNANQGPNSSAQTKCKEGQVSQKEDSTTTKVAAIKASPQKEQPKKGRQAKSKKARSSDPTAKATK</sequence>
<dbReference type="Pfam" id="PF00248">
    <property type="entry name" value="Aldo_ket_red"/>
    <property type="match status" value="1"/>
</dbReference>
<feature type="compositionally biased region" description="Polar residues" evidence="1">
    <location>
        <begin position="347"/>
        <end position="358"/>
    </location>
</feature>
<evidence type="ECO:0000313" key="4">
    <source>
        <dbReference type="Proteomes" id="UP000887013"/>
    </source>
</evidence>
<dbReference type="AlphaFoldDB" id="A0A8X6UKW1"/>
<feature type="compositionally biased region" description="Basic and acidic residues" evidence="1">
    <location>
        <begin position="359"/>
        <end position="372"/>
    </location>
</feature>
<proteinExistence type="predicted"/>